<comment type="caution">
    <text evidence="1">The sequence shown here is derived from an EMBL/GenBank/DDBJ whole genome shotgun (WGS) entry which is preliminary data.</text>
</comment>
<gene>
    <name evidence="1" type="ORF">B296_00019197</name>
</gene>
<name>A0A427AEC6_ENSVE</name>
<evidence type="ECO:0000313" key="2">
    <source>
        <dbReference type="Proteomes" id="UP000287651"/>
    </source>
</evidence>
<dbReference type="Proteomes" id="UP000287651">
    <property type="component" value="Unassembled WGS sequence"/>
</dbReference>
<sequence length="244" mass="26391">MWHLSLLPHRRSLLDTLKVVGGALQRDLGHGKASRLIWRGLGEGQGGRGPPFDGEDQVTKGGGSLLCSPRRYLGTCGHQPSVVRGRQALNLAERGVSALHFLALLDNIPARGDEDEGIAPRTRHRGTHVSDSVRTFSRVRTSCCLSFFFCLRGSPGVVACAPFILHGEVEVGELANTSLSTSTTGTGLAITMAARPSAATKIKRSNRTMDGVSVGRTFTEKLEAYKGRRWETLVDCLQDLELMV</sequence>
<accession>A0A427AEC6</accession>
<dbReference type="EMBL" id="AMZH03002726">
    <property type="protein sequence ID" value="RRT74615.1"/>
    <property type="molecule type" value="Genomic_DNA"/>
</dbReference>
<proteinExistence type="predicted"/>
<dbReference type="AlphaFoldDB" id="A0A427AEC6"/>
<protein>
    <submittedName>
        <fullName evidence="1">Uncharacterized protein</fullName>
    </submittedName>
</protein>
<evidence type="ECO:0000313" key="1">
    <source>
        <dbReference type="EMBL" id="RRT74615.1"/>
    </source>
</evidence>
<reference evidence="1 2" key="1">
    <citation type="journal article" date="2014" name="Agronomy (Basel)">
        <title>A Draft Genome Sequence for Ensete ventricosum, the Drought-Tolerant Tree Against Hunger.</title>
        <authorList>
            <person name="Harrison J."/>
            <person name="Moore K.A."/>
            <person name="Paszkiewicz K."/>
            <person name="Jones T."/>
            <person name="Grant M."/>
            <person name="Ambacheew D."/>
            <person name="Muzemil S."/>
            <person name="Studholme D.J."/>
        </authorList>
    </citation>
    <scope>NUCLEOTIDE SEQUENCE [LARGE SCALE GENOMIC DNA]</scope>
</reference>
<organism evidence="1 2">
    <name type="scientific">Ensete ventricosum</name>
    <name type="common">Abyssinian banana</name>
    <name type="synonym">Musa ensete</name>
    <dbReference type="NCBI Taxonomy" id="4639"/>
    <lineage>
        <taxon>Eukaryota</taxon>
        <taxon>Viridiplantae</taxon>
        <taxon>Streptophyta</taxon>
        <taxon>Embryophyta</taxon>
        <taxon>Tracheophyta</taxon>
        <taxon>Spermatophyta</taxon>
        <taxon>Magnoliopsida</taxon>
        <taxon>Liliopsida</taxon>
        <taxon>Zingiberales</taxon>
        <taxon>Musaceae</taxon>
        <taxon>Ensete</taxon>
    </lineage>
</organism>